<dbReference type="GO" id="GO:0045944">
    <property type="term" value="P:positive regulation of transcription by RNA polymerase II"/>
    <property type="evidence" value="ECO:0007669"/>
    <property type="project" value="TreeGrafter"/>
</dbReference>
<evidence type="ECO:0000259" key="7">
    <source>
        <dbReference type="PROSITE" id="PS50157"/>
    </source>
</evidence>
<proteinExistence type="predicted"/>
<protein>
    <recommendedName>
        <fullName evidence="7">C2H2-type domain-containing protein</fullName>
    </recommendedName>
</protein>
<reference evidence="8" key="2">
    <citation type="submission" date="2021-10" db="EMBL/GenBank/DDBJ databases">
        <title>Phylogenomics reveals ancestral predisposition of the termite-cultivated fungus Termitomyces towards a domesticated lifestyle.</title>
        <authorList>
            <person name="Auxier B."/>
            <person name="Grum-Grzhimaylo A."/>
            <person name="Cardenas M.E."/>
            <person name="Lodge J.D."/>
            <person name="Laessoe T."/>
            <person name="Pedersen O."/>
            <person name="Smith M.E."/>
            <person name="Kuyper T.W."/>
            <person name="Franco-Molano E.A."/>
            <person name="Baroni T.J."/>
            <person name="Aanen D.K."/>
        </authorList>
    </citation>
    <scope>NUCLEOTIDE SEQUENCE</scope>
    <source>
        <strain evidence="8">AP01</strain>
        <tissue evidence="8">Mycelium</tissue>
    </source>
</reference>
<dbReference type="PANTHER" id="PTHR24403:SF67">
    <property type="entry name" value="FI01116P-RELATED"/>
    <property type="match status" value="1"/>
</dbReference>
<dbReference type="FunFam" id="3.30.160.60:FF:000100">
    <property type="entry name" value="Zinc finger 45-like"/>
    <property type="match status" value="1"/>
</dbReference>
<dbReference type="SUPFAM" id="SSF57667">
    <property type="entry name" value="beta-beta-alpha zinc fingers"/>
    <property type="match status" value="1"/>
</dbReference>
<keyword evidence="1" id="KW-0479">Metal-binding</keyword>
<reference evidence="8" key="1">
    <citation type="submission" date="2020-07" db="EMBL/GenBank/DDBJ databases">
        <authorList>
            <person name="Nieuwenhuis M."/>
            <person name="Van De Peppel L.J.J."/>
        </authorList>
    </citation>
    <scope>NUCLEOTIDE SEQUENCE</scope>
    <source>
        <strain evidence="8">AP01</strain>
        <tissue evidence="8">Mycelium</tissue>
    </source>
</reference>
<dbReference type="InterPro" id="IPR036236">
    <property type="entry name" value="Znf_C2H2_sf"/>
</dbReference>
<sequence>MPRSPKELNSEPCSVCGAVIRFKQDIARHMKLHDKSAMMFTCPFDGCSYQNLQKSNVNTHMSKHTGEKPHACPDCEFRTADPGSLTRHRKRIHAYVPKGDGAKKPAASTKKSRRHIPYQRPTSKEISSSTLPEEFADLSAVLACGSTKGSAAPQDGLYSYPWDVQSSSTFANFEYPEIIDAGQQLNPALDTIQADYVDSFLLQYPDTQEFGPSSIVSPAEIFPTYALLDAPIYTPELSCTKYDFDVYDATFSSEALYASSSTDSEFFFSGSSSPSLSPCSSFSSLSPADYDDFSFLDSMFTEVIFPNPIIAPPPPSTGAASGHPPPTPQAAGVALATQYLIKRSYPAASYAGSDSERWIDDDIPEIVLRLTGVTSLTISMLVAGGLRKPTLHALVVSLAESGDYWIPVRHLWGGNVVFTLARHAIPPISTLSIVDITLAQSSAILEFIAAIGKHLVHLSLVGEKDVLDNICSHLNLQGRLDVITLPSGIVVTKLYEASRL</sequence>
<accession>A0A9P7FZX1</accession>
<organism evidence="8 9">
    <name type="scientific">Asterophora parasitica</name>
    <dbReference type="NCBI Taxonomy" id="117018"/>
    <lineage>
        <taxon>Eukaryota</taxon>
        <taxon>Fungi</taxon>
        <taxon>Dikarya</taxon>
        <taxon>Basidiomycota</taxon>
        <taxon>Agaricomycotina</taxon>
        <taxon>Agaricomycetes</taxon>
        <taxon>Agaricomycetidae</taxon>
        <taxon>Agaricales</taxon>
        <taxon>Tricholomatineae</taxon>
        <taxon>Lyophyllaceae</taxon>
        <taxon>Asterophora</taxon>
    </lineage>
</organism>
<dbReference type="Gene3D" id="3.30.160.60">
    <property type="entry name" value="Classic Zinc Finger"/>
    <property type="match status" value="2"/>
</dbReference>
<feature type="domain" description="C2H2-type" evidence="7">
    <location>
        <begin position="40"/>
        <end position="69"/>
    </location>
</feature>
<evidence type="ECO:0000256" key="3">
    <source>
        <dbReference type="ARBA" id="ARBA00022771"/>
    </source>
</evidence>
<dbReference type="InterPro" id="IPR013087">
    <property type="entry name" value="Znf_C2H2_type"/>
</dbReference>
<evidence type="ECO:0000256" key="2">
    <source>
        <dbReference type="ARBA" id="ARBA00022737"/>
    </source>
</evidence>
<dbReference type="PANTHER" id="PTHR24403">
    <property type="entry name" value="ZINC FINGER PROTEIN"/>
    <property type="match status" value="1"/>
</dbReference>
<keyword evidence="2" id="KW-0677">Repeat</keyword>
<comment type="caution">
    <text evidence="8">The sequence shown here is derived from an EMBL/GenBank/DDBJ whole genome shotgun (WGS) entry which is preliminary data.</text>
</comment>
<evidence type="ECO:0000256" key="5">
    <source>
        <dbReference type="PROSITE-ProRule" id="PRU00042"/>
    </source>
</evidence>
<keyword evidence="3 5" id="KW-0863">Zinc-finger</keyword>
<dbReference type="Proteomes" id="UP000775547">
    <property type="component" value="Unassembled WGS sequence"/>
</dbReference>
<dbReference type="InterPro" id="IPR050688">
    <property type="entry name" value="Zinc_finger/UBP_domain"/>
</dbReference>
<evidence type="ECO:0000256" key="1">
    <source>
        <dbReference type="ARBA" id="ARBA00022723"/>
    </source>
</evidence>
<evidence type="ECO:0000256" key="6">
    <source>
        <dbReference type="SAM" id="MobiDB-lite"/>
    </source>
</evidence>
<feature type="non-terminal residue" evidence="8">
    <location>
        <position position="1"/>
    </location>
</feature>
<evidence type="ECO:0000313" key="9">
    <source>
        <dbReference type="Proteomes" id="UP000775547"/>
    </source>
</evidence>
<dbReference type="PROSITE" id="PS50157">
    <property type="entry name" value="ZINC_FINGER_C2H2_2"/>
    <property type="match status" value="1"/>
</dbReference>
<keyword evidence="9" id="KW-1185">Reference proteome</keyword>
<dbReference type="GO" id="GO:0008270">
    <property type="term" value="F:zinc ion binding"/>
    <property type="evidence" value="ECO:0007669"/>
    <property type="project" value="UniProtKB-KW"/>
</dbReference>
<dbReference type="EMBL" id="JABCKV010000288">
    <property type="protein sequence ID" value="KAG5641567.1"/>
    <property type="molecule type" value="Genomic_DNA"/>
</dbReference>
<dbReference type="OrthoDB" id="654211at2759"/>
<keyword evidence="4" id="KW-0862">Zinc</keyword>
<feature type="compositionally biased region" description="Polar residues" evidence="6">
    <location>
        <begin position="120"/>
        <end position="130"/>
    </location>
</feature>
<feature type="region of interest" description="Disordered" evidence="6">
    <location>
        <begin position="97"/>
        <end position="130"/>
    </location>
</feature>
<dbReference type="SMART" id="SM00355">
    <property type="entry name" value="ZnF_C2H2"/>
    <property type="match status" value="3"/>
</dbReference>
<dbReference type="AlphaFoldDB" id="A0A9P7FZX1"/>
<name>A0A9P7FZX1_9AGAR</name>
<evidence type="ECO:0000313" key="8">
    <source>
        <dbReference type="EMBL" id="KAG5641567.1"/>
    </source>
</evidence>
<dbReference type="GO" id="GO:0005634">
    <property type="term" value="C:nucleus"/>
    <property type="evidence" value="ECO:0007669"/>
    <property type="project" value="TreeGrafter"/>
</dbReference>
<gene>
    <name evidence="8" type="ORF">DXG03_004708</name>
</gene>
<evidence type="ECO:0000256" key="4">
    <source>
        <dbReference type="ARBA" id="ARBA00022833"/>
    </source>
</evidence>